<sequence length="151" mass="16311">MRAVLFDKSAASNWALGWHQDRTIVVKERREVDGFGPWSVKSGLQHVEPPFAIIASMVTLRIHLDPVGPDNAPLLIVPGSHRLGRIPQIEIEGLPGRLGSASCLAAVGDVWAYATPVVHASDAARIPANRRVLQVDYSAARLPGGIEWLGI</sequence>
<evidence type="ECO:0000313" key="1">
    <source>
        <dbReference type="EMBL" id="MFD2264199.1"/>
    </source>
</evidence>
<keyword evidence="1" id="KW-0560">Oxidoreductase</keyword>
<name>A0ABW5DTF2_9PROT</name>
<proteinExistence type="predicted"/>
<dbReference type="Gene3D" id="2.60.120.620">
    <property type="entry name" value="q2cbj1_9rhob like domain"/>
    <property type="match status" value="1"/>
</dbReference>
<dbReference type="GO" id="GO:0051213">
    <property type="term" value="F:dioxygenase activity"/>
    <property type="evidence" value="ECO:0007669"/>
    <property type="project" value="UniProtKB-KW"/>
</dbReference>
<dbReference type="SUPFAM" id="SSF51197">
    <property type="entry name" value="Clavaminate synthase-like"/>
    <property type="match status" value="1"/>
</dbReference>
<comment type="caution">
    <text evidence="1">The sequence shown here is derived from an EMBL/GenBank/DDBJ whole genome shotgun (WGS) entry which is preliminary data.</text>
</comment>
<gene>
    <name evidence="1" type="ORF">ACFSM5_14955</name>
</gene>
<reference evidence="2" key="1">
    <citation type="journal article" date="2019" name="Int. J. Syst. Evol. Microbiol.">
        <title>The Global Catalogue of Microorganisms (GCM) 10K type strain sequencing project: providing services to taxonomists for standard genome sequencing and annotation.</title>
        <authorList>
            <consortium name="The Broad Institute Genomics Platform"/>
            <consortium name="The Broad Institute Genome Sequencing Center for Infectious Disease"/>
            <person name="Wu L."/>
            <person name="Ma J."/>
        </authorList>
    </citation>
    <scope>NUCLEOTIDE SEQUENCE [LARGE SCALE GENOMIC DNA]</scope>
    <source>
        <strain evidence="2">CGMCC 1.19062</strain>
    </source>
</reference>
<evidence type="ECO:0000313" key="2">
    <source>
        <dbReference type="Proteomes" id="UP001597295"/>
    </source>
</evidence>
<accession>A0ABW5DTF2</accession>
<keyword evidence="2" id="KW-1185">Reference proteome</keyword>
<dbReference type="Pfam" id="PF05721">
    <property type="entry name" value="PhyH"/>
    <property type="match status" value="1"/>
</dbReference>
<protein>
    <submittedName>
        <fullName evidence="1">Phytanoyl-CoA dioxygenase family protein</fullName>
    </submittedName>
</protein>
<dbReference type="Proteomes" id="UP001597295">
    <property type="component" value="Unassembled WGS sequence"/>
</dbReference>
<dbReference type="InterPro" id="IPR008775">
    <property type="entry name" value="Phytyl_CoA_dOase-like"/>
</dbReference>
<dbReference type="RefSeq" id="WP_379877249.1">
    <property type="nucleotide sequence ID" value="NZ_JBHUIP010000012.1"/>
</dbReference>
<keyword evidence="1" id="KW-0223">Dioxygenase</keyword>
<organism evidence="1 2">
    <name type="scientific">Lacibacterium aquatile</name>
    <dbReference type="NCBI Taxonomy" id="1168082"/>
    <lineage>
        <taxon>Bacteria</taxon>
        <taxon>Pseudomonadati</taxon>
        <taxon>Pseudomonadota</taxon>
        <taxon>Alphaproteobacteria</taxon>
        <taxon>Rhodospirillales</taxon>
        <taxon>Rhodospirillaceae</taxon>
    </lineage>
</organism>
<dbReference type="EMBL" id="JBHUIP010000012">
    <property type="protein sequence ID" value="MFD2264199.1"/>
    <property type="molecule type" value="Genomic_DNA"/>
</dbReference>